<name>A0A7E6EGI9_9MOLL</name>
<feature type="domain" description="IQ motif and ubiquitin-like" evidence="1">
    <location>
        <begin position="264"/>
        <end position="400"/>
    </location>
</feature>
<dbReference type="GO" id="GO:0060271">
    <property type="term" value="P:cilium assembly"/>
    <property type="evidence" value="ECO:0007669"/>
    <property type="project" value="TreeGrafter"/>
</dbReference>
<dbReference type="Proteomes" id="UP000515154">
    <property type="component" value="Unplaced"/>
</dbReference>
<evidence type="ECO:0000313" key="2">
    <source>
        <dbReference type="Proteomes" id="UP000515154"/>
    </source>
</evidence>
<evidence type="ECO:0000313" key="3">
    <source>
        <dbReference type="RefSeq" id="XP_036354681.1"/>
    </source>
</evidence>
<dbReference type="GO" id="GO:0031514">
    <property type="term" value="C:motile cilium"/>
    <property type="evidence" value="ECO:0007669"/>
    <property type="project" value="TreeGrafter"/>
</dbReference>
<evidence type="ECO:0000259" key="1">
    <source>
        <dbReference type="Pfam" id="PF25805"/>
    </source>
</evidence>
<dbReference type="InterPro" id="IPR037695">
    <property type="entry name" value="IQUB"/>
</dbReference>
<organism evidence="2 3">
    <name type="scientific">Octopus sinensis</name>
    <name type="common">East Asian common octopus</name>
    <dbReference type="NCBI Taxonomy" id="2607531"/>
    <lineage>
        <taxon>Eukaryota</taxon>
        <taxon>Metazoa</taxon>
        <taxon>Spiralia</taxon>
        <taxon>Lophotrochozoa</taxon>
        <taxon>Mollusca</taxon>
        <taxon>Cephalopoda</taxon>
        <taxon>Coleoidea</taxon>
        <taxon>Octopodiformes</taxon>
        <taxon>Octopoda</taxon>
        <taxon>Incirrata</taxon>
        <taxon>Octopodidae</taxon>
        <taxon>Octopus</taxon>
    </lineage>
</organism>
<dbReference type="PANTHER" id="PTHR21074">
    <property type="entry name" value="IQ AND UBIQUITIN-LIKE DOMAIN-CONTAINING PROTEIN"/>
    <property type="match status" value="1"/>
</dbReference>
<sequence length="466" mass="55342">MLTRFPRFSVLSRAPIIIDPSKLDREEQKHKESRERRMAESNASFADPFNLKLAALWPNMKNKSYRQASLTDSIIYIDSEVWNLRHRSTEMVDHPNMEMIICADDILLMDLSMSKSILWKRTLGHIEDGLKIKACLYLLKKYCPGLAITIQKYVRRWLAAAYVEDLRRKRKEKLLWEEEIEKKIVFERDQKICKDYERRINPKTKEDFDLLYNLLEKWKAEQIKLITDQIPDIVDRKAHLYELNLQHVSLIQSIDRRRVAVLQEQKESNLQKLFNKAEPLKWKITSGGVCHVDNAYTIRARELNNIYSSLNLHYLTTDERLDILLTLKNTVSIFVYITWEYNSKLGREICNLADREASLLLREVEVSKLGGLRLRLSNLFARFLENPLFNPRISEFTKLEEPDFRHLIYNIWQSRSFFSSHKDIFDLCCIRWNKNMEWSPWNCLVVTKHEAVSHYRVTDIDQVVSN</sequence>
<dbReference type="GO" id="GO:0001669">
    <property type="term" value="C:acrosomal vesicle"/>
    <property type="evidence" value="ECO:0007669"/>
    <property type="project" value="TreeGrafter"/>
</dbReference>
<accession>A0A7E6EGI9</accession>
<dbReference type="AlphaFoldDB" id="A0A7E6EGI9"/>
<dbReference type="Pfam" id="PF25805">
    <property type="entry name" value="IQUB"/>
    <property type="match status" value="1"/>
</dbReference>
<reference evidence="3" key="1">
    <citation type="submission" date="2025-08" db="UniProtKB">
        <authorList>
            <consortium name="RefSeq"/>
        </authorList>
    </citation>
    <scope>IDENTIFICATION</scope>
</reference>
<dbReference type="RefSeq" id="XP_036354681.1">
    <property type="nucleotide sequence ID" value="XM_036498788.1"/>
</dbReference>
<keyword evidence="2" id="KW-1185">Reference proteome</keyword>
<dbReference type="KEGG" id="osn:115227960"/>
<proteinExistence type="predicted"/>
<protein>
    <submittedName>
        <fullName evidence="3">LOW QUALITY PROTEIN: IQ and ubiquitin-like domain-containing protein</fullName>
    </submittedName>
</protein>
<dbReference type="InterPro" id="IPR057887">
    <property type="entry name" value="IQUB_helical"/>
</dbReference>
<gene>
    <name evidence="3" type="primary">LOC115227960</name>
</gene>
<dbReference type="PANTHER" id="PTHR21074:SF0">
    <property type="entry name" value="IQ AND UBIQUITIN-LIKE DOMAIN-CONTAINING PROTEIN"/>
    <property type="match status" value="1"/>
</dbReference>
<dbReference type="GO" id="GO:0030317">
    <property type="term" value="P:flagellated sperm motility"/>
    <property type="evidence" value="ECO:0007669"/>
    <property type="project" value="TreeGrafter"/>
</dbReference>